<dbReference type="AlphaFoldDB" id="A0A5C6EJI2"/>
<dbReference type="EMBL" id="SJPW01000006">
    <property type="protein sequence ID" value="TWU48575.1"/>
    <property type="molecule type" value="Genomic_DNA"/>
</dbReference>
<reference evidence="2 3" key="1">
    <citation type="submission" date="2019-02" db="EMBL/GenBank/DDBJ databases">
        <title>Deep-cultivation of Planctomycetes and their phenomic and genomic characterization uncovers novel biology.</title>
        <authorList>
            <person name="Wiegand S."/>
            <person name="Jogler M."/>
            <person name="Boedeker C."/>
            <person name="Pinto D."/>
            <person name="Vollmers J."/>
            <person name="Rivas-Marin E."/>
            <person name="Kohn T."/>
            <person name="Peeters S.H."/>
            <person name="Heuer A."/>
            <person name="Rast P."/>
            <person name="Oberbeckmann S."/>
            <person name="Bunk B."/>
            <person name="Jeske O."/>
            <person name="Meyerdierks A."/>
            <person name="Storesund J.E."/>
            <person name="Kallscheuer N."/>
            <person name="Luecker S."/>
            <person name="Lage O.M."/>
            <person name="Pohl T."/>
            <person name="Merkel B.J."/>
            <person name="Hornburger P."/>
            <person name="Mueller R.-W."/>
            <person name="Bruemmer F."/>
            <person name="Labrenz M."/>
            <person name="Spormann A.M."/>
            <person name="Op Den Camp H."/>
            <person name="Overmann J."/>
            <person name="Amann R."/>
            <person name="Jetten M.S.M."/>
            <person name="Mascher T."/>
            <person name="Medema M.H."/>
            <person name="Devos D.P."/>
            <person name="Kaster A.-K."/>
            <person name="Ovreas L."/>
            <person name="Rohde M."/>
            <person name="Galperin M.Y."/>
            <person name="Jogler C."/>
        </authorList>
    </citation>
    <scope>NUCLEOTIDE SEQUENCE [LARGE SCALE GENOMIC DNA]</scope>
    <source>
        <strain evidence="2 3">Poly51</strain>
    </source>
</reference>
<evidence type="ECO:0000313" key="2">
    <source>
        <dbReference type="EMBL" id="TWU48575.1"/>
    </source>
</evidence>
<evidence type="ECO:0000256" key="1">
    <source>
        <dbReference type="SAM" id="SignalP"/>
    </source>
</evidence>
<feature type="signal peptide" evidence="1">
    <location>
        <begin position="1"/>
        <end position="23"/>
    </location>
</feature>
<accession>A0A5C6EJI2</accession>
<gene>
    <name evidence="2" type="ORF">Poly51_44750</name>
</gene>
<organism evidence="2 3">
    <name type="scientific">Rubripirellula tenax</name>
    <dbReference type="NCBI Taxonomy" id="2528015"/>
    <lineage>
        <taxon>Bacteria</taxon>
        <taxon>Pseudomonadati</taxon>
        <taxon>Planctomycetota</taxon>
        <taxon>Planctomycetia</taxon>
        <taxon>Pirellulales</taxon>
        <taxon>Pirellulaceae</taxon>
        <taxon>Rubripirellula</taxon>
    </lineage>
</organism>
<name>A0A5C6EJI2_9BACT</name>
<keyword evidence="1" id="KW-0732">Signal</keyword>
<dbReference type="OrthoDB" id="9983083at2"/>
<comment type="caution">
    <text evidence="2">The sequence shown here is derived from an EMBL/GenBank/DDBJ whole genome shotgun (WGS) entry which is preliminary data.</text>
</comment>
<dbReference type="RefSeq" id="WP_146459992.1">
    <property type="nucleotide sequence ID" value="NZ_SJPW01000006.1"/>
</dbReference>
<protein>
    <recommendedName>
        <fullName evidence="4">PEP-CTERM protein-sorting domain-containing protein</fullName>
    </recommendedName>
</protein>
<keyword evidence="3" id="KW-1185">Reference proteome</keyword>
<proteinExistence type="predicted"/>
<evidence type="ECO:0008006" key="4">
    <source>
        <dbReference type="Google" id="ProtNLM"/>
    </source>
</evidence>
<dbReference type="Proteomes" id="UP000318288">
    <property type="component" value="Unassembled WGS sequence"/>
</dbReference>
<evidence type="ECO:0000313" key="3">
    <source>
        <dbReference type="Proteomes" id="UP000318288"/>
    </source>
</evidence>
<feature type="chain" id="PRO_5022796822" description="PEP-CTERM protein-sorting domain-containing protein" evidence="1">
    <location>
        <begin position="24"/>
        <end position="217"/>
    </location>
</feature>
<sequence precursor="true">MKCFIATVFTLFVSLSLPASSLAAGVRIIDAPATYQPGQSFTFDVIVPSMTSLSSYNIDVLITGSTGVVLSDFQVESVVPAVPASGYVFSSNNDFFAATFQTSAATQTVNLSDFDLTGVNTVIGVNDRIATVSVSTLASFQGDLQLSIDLNALILDGPESSPTPVPEFATILSDTTNQPLAIVSAAAVPEPGTCLLLATSSLLLFIHRRRMVRNKGQ</sequence>